<reference evidence="1 2" key="1">
    <citation type="submission" date="2020-08" db="EMBL/GenBank/DDBJ databases">
        <title>Putative novel bacterial strains isolated from necrotic wheat leaf tissues caused by Xanthomonas translucens.</title>
        <authorList>
            <person name="Tambong J.T."/>
        </authorList>
    </citation>
    <scope>NUCLEOTIDE SEQUENCE [LARGE SCALE GENOMIC DNA]</scope>
    <source>
        <strain evidence="1 2">DOAB 1069</strain>
    </source>
</reference>
<gene>
    <name evidence="1" type="ORF">H8S59_01355</name>
</gene>
<evidence type="ECO:0000313" key="2">
    <source>
        <dbReference type="Proteomes" id="UP000651852"/>
    </source>
</evidence>
<comment type="caution">
    <text evidence="1">The sequence shown here is derived from an EMBL/GenBank/DDBJ whole genome shotgun (WGS) entry which is preliminary data.</text>
</comment>
<evidence type="ECO:0000313" key="1">
    <source>
        <dbReference type="EMBL" id="MBC3948421.1"/>
    </source>
</evidence>
<accession>A0ABR7AU20</accession>
<organism evidence="1 2">
    <name type="scientific">Pseudomonas folii</name>
    <dbReference type="NCBI Taxonomy" id="2762593"/>
    <lineage>
        <taxon>Bacteria</taxon>
        <taxon>Pseudomonadati</taxon>
        <taxon>Pseudomonadota</taxon>
        <taxon>Gammaproteobacteria</taxon>
        <taxon>Pseudomonadales</taxon>
        <taxon>Pseudomonadaceae</taxon>
        <taxon>Pseudomonas</taxon>
    </lineage>
</organism>
<sequence>MGVAFGQFDPADGYRLIQSECRANHSDQSALALTVETSDGQVIPCAGVGILDYSVEYQDDYIEVNVLGIHDPFYAELFAD</sequence>
<keyword evidence="2" id="KW-1185">Reference proteome</keyword>
<name>A0ABR7AU20_9PSED</name>
<dbReference type="EMBL" id="JACONW010000003">
    <property type="protein sequence ID" value="MBC3948421.1"/>
    <property type="molecule type" value="Genomic_DNA"/>
</dbReference>
<dbReference type="Proteomes" id="UP000651852">
    <property type="component" value="Unassembled WGS sequence"/>
</dbReference>
<proteinExistence type="predicted"/>
<protein>
    <submittedName>
        <fullName evidence="1">Uncharacterized protein</fullName>
    </submittedName>
</protein>